<accession>A0ABR2JXP5</accession>
<dbReference type="Proteomes" id="UP001470230">
    <property type="component" value="Unassembled WGS sequence"/>
</dbReference>
<keyword evidence="3" id="KW-1185">Reference proteome</keyword>
<reference evidence="2 3" key="1">
    <citation type="submission" date="2024-04" db="EMBL/GenBank/DDBJ databases">
        <title>Tritrichomonas musculus Genome.</title>
        <authorList>
            <person name="Alves-Ferreira E."/>
            <person name="Grigg M."/>
            <person name="Lorenzi H."/>
            <person name="Galac M."/>
        </authorList>
    </citation>
    <scope>NUCLEOTIDE SEQUENCE [LARGE SCALE GENOMIC DNA]</scope>
    <source>
        <strain evidence="2 3">EAF2021</strain>
    </source>
</reference>
<protein>
    <submittedName>
        <fullName evidence="2">Uncharacterized protein</fullName>
    </submittedName>
</protein>
<feature type="transmembrane region" description="Helical" evidence="1">
    <location>
        <begin position="242"/>
        <end position="264"/>
    </location>
</feature>
<keyword evidence="1" id="KW-0812">Transmembrane</keyword>
<comment type="caution">
    <text evidence="2">The sequence shown here is derived from an EMBL/GenBank/DDBJ whole genome shotgun (WGS) entry which is preliminary data.</text>
</comment>
<evidence type="ECO:0000313" key="2">
    <source>
        <dbReference type="EMBL" id="KAK8883022.1"/>
    </source>
</evidence>
<feature type="transmembrane region" description="Helical" evidence="1">
    <location>
        <begin position="83"/>
        <end position="105"/>
    </location>
</feature>
<gene>
    <name evidence="2" type="ORF">M9Y10_045670</name>
</gene>
<feature type="transmembrane region" description="Helical" evidence="1">
    <location>
        <begin position="209"/>
        <end position="227"/>
    </location>
</feature>
<evidence type="ECO:0000256" key="1">
    <source>
        <dbReference type="SAM" id="Phobius"/>
    </source>
</evidence>
<name>A0ABR2JXP5_9EUKA</name>
<feature type="transmembrane region" description="Helical" evidence="1">
    <location>
        <begin position="180"/>
        <end position="202"/>
    </location>
</feature>
<evidence type="ECO:0000313" key="3">
    <source>
        <dbReference type="Proteomes" id="UP001470230"/>
    </source>
</evidence>
<feature type="transmembrane region" description="Helical" evidence="1">
    <location>
        <begin position="117"/>
        <end position="137"/>
    </location>
</feature>
<feature type="transmembrane region" description="Helical" evidence="1">
    <location>
        <begin position="41"/>
        <end position="63"/>
    </location>
</feature>
<organism evidence="2 3">
    <name type="scientific">Tritrichomonas musculus</name>
    <dbReference type="NCBI Taxonomy" id="1915356"/>
    <lineage>
        <taxon>Eukaryota</taxon>
        <taxon>Metamonada</taxon>
        <taxon>Parabasalia</taxon>
        <taxon>Tritrichomonadida</taxon>
        <taxon>Tritrichomonadidae</taxon>
        <taxon>Tritrichomonas</taxon>
    </lineage>
</organism>
<proteinExistence type="predicted"/>
<dbReference type="EMBL" id="JAPFFF010000009">
    <property type="protein sequence ID" value="KAK8883022.1"/>
    <property type="molecule type" value="Genomic_DNA"/>
</dbReference>
<sequence length="326" mass="37458">MNFNVALEYACDNFNFRPCRIDDIIENNGCPSNQIIIKNTFVFYDLFFFILAVIIAIMFFVLIPFMKSYEVVYVNQRKPRGNWYWKAHVLLCGFYVLVWAISVSITSEFNKVQKVFIVLKGVFQNMAQGLLFIITIIDMQIIPQRWMRSCVWHVFASLIVILIGVLWFTQLSNATSSGLIMMGIVVPIGCSLFHLFGMIPVIIYRKVKICIVFLIFMTICNVGHQIIDICVQGPLCGATKGYFTGTSLAVIIFAFYRVFLQLFFQKFKESEKLDGLTEKKRLDAEDSGDIPYPIEIEDYSYTYTYTDTSEETADSLSIETSDETES</sequence>
<feature type="transmembrane region" description="Helical" evidence="1">
    <location>
        <begin position="149"/>
        <end position="168"/>
    </location>
</feature>
<keyword evidence="1" id="KW-1133">Transmembrane helix</keyword>
<keyword evidence="1" id="KW-0472">Membrane</keyword>